<organism evidence="1 2">
    <name type="scientific">[Mycoplasma] gypis</name>
    <dbReference type="NCBI Taxonomy" id="92404"/>
    <lineage>
        <taxon>Bacteria</taxon>
        <taxon>Bacillati</taxon>
        <taxon>Mycoplasmatota</taxon>
        <taxon>Mycoplasmoidales</taxon>
        <taxon>Metamycoplasmataceae</taxon>
        <taxon>Metamycoplasma</taxon>
    </lineage>
</organism>
<dbReference type="EMBL" id="CP148066">
    <property type="protein sequence ID" value="WXL28152.1"/>
    <property type="molecule type" value="Genomic_DNA"/>
</dbReference>
<dbReference type="RefSeq" id="WP_205498370.1">
    <property type="nucleotide sequence ID" value="NZ_CP148066.1"/>
</dbReference>
<name>A0ABZ2RPI0_9BACT</name>
<dbReference type="Proteomes" id="UP001460679">
    <property type="component" value="Chromosome"/>
</dbReference>
<gene>
    <name evidence="1" type="ORF">WG616_02155</name>
</gene>
<reference evidence="1" key="1">
    <citation type="submission" date="2024-03" db="EMBL/GenBank/DDBJ databases">
        <title>Complete genome sequence of Mycoplasma gypis type strain B1/T1.</title>
        <authorList>
            <person name="Spergser J."/>
        </authorList>
    </citation>
    <scope>NUCLEOTIDE SEQUENCE [LARGE SCALE GENOMIC DNA]</scope>
    <source>
        <strain evidence="1">B1/T1</strain>
    </source>
</reference>
<evidence type="ECO:0000313" key="2">
    <source>
        <dbReference type="Proteomes" id="UP001460679"/>
    </source>
</evidence>
<keyword evidence="2" id="KW-1185">Reference proteome</keyword>
<proteinExistence type="predicted"/>
<evidence type="ECO:0000313" key="1">
    <source>
        <dbReference type="EMBL" id="WXL28152.1"/>
    </source>
</evidence>
<protein>
    <submittedName>
        <fullName evidence="1">Uncharacterized protein</fullName>
    </submittedName>
</protein>
<sequence>MQNEFLKCKKIIHKITLILLKENKLIKYKNLFKNKQMQFLVSKILILFGTDFDANKLANVEIELMNSNFQRNMFVNILLNHIDSVEEKYRNCNWKSLGKYLYYIFKTSTYYSDLRHQVPNIFDIIGVDAANEKKREALNDFYLSLEKVDKNYNHFVRQILLWTK</sequence>
<accession>A0ABZ2RPI0</accession>